<dbReference type="InterPro" id="IPR053243">
    <property type="entry name" value="SJ_maturation_regulator"/>
</dbReference>
<dbReference type="SUPFAM" id="SSF56487">
    <property type="entry name" value="SRCR-like"/>
    <property type="match status" value="3"/>
</dbReference>
<dbReference type="PROSITE" id="PS00420">
    <property type="entry name" value="SRCR_1"/>
    <property type="match status" value="2"/>
</dbReference>
<feature type="disulfide bond" evidence="5">
    <location>
        <begin position="97"/>
        <end position="107"/>
    </location>
</feature>
<keyword evidence="2" id="KW-0677">Repeat</keyword>
<name>A0A4X2LK90_VOMUR</name>
<accession>A0A4X2LK90</accession>
<feature type="disulfide bond" evidence="5">
    <location>
        <begin position="305"/>
        <end position="315"/>
    </location>
</feature>
<organism evidence="7 8">
    <name type="scientific">Vombatus ursinus</name>
    <name type="common">Common wombat</name>
    <dbReference type="NCBI Taxonomy" id="29139"/>
    <lineage>
        <taxon>Eukaryota</taxon>
        <taxon>Metazoa</taxon>
        <taxon>Chordata</taxon>
        <taxon>Craniata</taxon>
        <taxon>Vertebrata</taxon>
        <taxon>Euteleostomi</taxon>
        <taxon>Mammalia</taxon>
        <taxon>Metatheria</taxon>
        <taxon>Diprotodontia</taxon>
        <taxon>Vombatidae</taxon>
        <taxon>Vombatus</taxon>
    </lineage>
</organism>
<dbReference type="Pfam" id="PF00530">
    <property type="entry name" value="SRCR"/>
    <property type="match status" value="3"/>
</dbReference>
<keyword evidence="1" id="KW-0732">Signal</keyword>
<keyword evidence="8" id="KW-1185">Reference proteome</keyword>
<evidence type="ECO:0000256" key="5">
    <source>
        <dbReference type="PROSITE-ProRule" id="PRU00196"/>
    </source>
</evidence>
<keyword evidence="3 5" id="KW-1015">Disulfide bond</keyword>
<dbReference type="Proteomes" id="UP000314987">
    <property type="component" value="Unassembled WGS sequence"/>
</dbReference>
<sequence>QHLLINILLQFQKFTVKIALCLDEGMELRLVGGSGRCAGRVEVHYQGTWGTVCDDLWDLKEGEVVCRQLKCGKAISAPGEAHFGPGSGSILLDNIQCAGNENYLGQCAHSGWSQHNCGHNEDAGVICSDMSLRLVNGSHSCEGRVEVYYNGTWGTVCDDSWDLTDAQVVCQQMGCGQALSAPRHNHFAGGSGPIILDDVQCIGNEAKVWQCMHNAWFSHNCGHHEDASVVCSDLPLRLVNGRNRCEGRIEVRYNGIWGTVCDDHWNIKNARVVCKLLGCGRAVGAPGHGHFGAGTGNILLDDVRCVGNEASLEQCHHASWGIHNCKHQEDAGVICEGMYKVILLKTETSLFLLTLPFNIFENEIDSLFQEQKQV</sequence>
<proteinExistence type="predicted"/>
<dbReference type="Ensembl" id="ENSVURT00010027698.1">
    <property type="protein sequence ID" value="ENSVURP00010024333.1"/>
    <property type="gene ID" value="ENSVURG00010018628.1"/>
</dbReference>
<feature type="disulfide bond" evidence="5">
    <location>
        <begin position="261"/>
        <end position="325"/>
    </location>
</feature>
<feature type="disulfide bond" evidence="5">
    <location>
        <begin position="53"/>
        <end position="117"/>
    </location>
</feature>
<dbReference type="PROSITE" id="PS50287">
    <property type="entry name" value="SRCR_2"/>
    <property type="match status" value="3"/>
</dbReference>
<dbReference type="AlphaFoldDB" id="A0A4X2LK90"/>
<evidence type="ECO:0000256" key="1">
    <source>
        <dbReference type="ARBA" id="ARBA00022729"/>
    </source>
</evidence>
<evidence type="ECO:0000256" key="4">
    <source>
        <dbReference type="ARBA" id="ARBA00023180"/>
    </source>
</evidence>
<feature type="disulfide bond" evidence="5">
    <location>
        <begin position="201"/>
        <end position="211"/>
    </location>
</feature>
<reference evidence="7" key="2">
    <citation type="submission" date="2025-08" db="UniProtKB">
        <authorList>
            <consortium name="Ensembl"/>
        </authorList>
    </citation>
    <scope>IDENTIFICATION</scope>
</reference>
<dbReference type="PANTHER" id="PTHR47653">
    <property type="entry name" value="PROTEIN BARK BEETLE"/>
    <property type="match status" value="1"/>
</dbReference>
<dbReference type="GO" id="GO:0016020">
    <property type="term" value="C:membrane"/>
    <property type="evidence" value="ECO:0007669"/>
    <property type="project" value="InterPro"/>
</dbReference>
<protein>
    <recommendedName>
        <fullName evidence="6">SRCR domain-containing protein</fullName>
    </recommendedName>
</protein>
<keyword evidence="4" id="KW-0325">Glycoprotein</keyword>
<feature type="disulfide bond" evidence="5">
    <location>
        <begin position="274"/>
        <end position="335"/>
    </location>
</feature>
<dbReference type="InterPro" id="IPR001190">
    <property type="entry name" value="SRCR"/>
</dbReference>
<dbReference type="FunFam" id="3.10.250.10:FF:000003">
    <property type="entry name" value="Deleted in malignant brain tumors 1"/>
    <property type="match status" value="3"/>
</dbReference>
<dbReference type="GeneTree" id="ENSGT00940000162108"/>
<dbReference type="PRINTS" id="PR00258">
    <property type="entry name" value="SPERACTRCPTR"/>
</dbReference>
<feature type="domain" description="SRCR" evidence="6">
    <location>
        <begin position="28"/>
        <end position="128"/>
    </location>
</feature>
<reference evidence="8" key="1">
    <citation type="submission" date="2018-12" db="EMBL/GenBank/DDBJ databases">
        <authorList>
            <person name="Yazar S."/>
        </authorList>
    </citation>
    <scope>NUCLEOTIDE SEQUENCE [LARGE SCALE GENOMIC DNA]</scope>
</reference>
<evidence type="ECO:0000259" key="6">
    <source>
        <dbReference type="PROSITE" id="PS50287"/>
    </source>
</evidence>
<dbReference type="PANTHER" id="PTHR47653:SF1">
    <property type="entry name" value="DELETED IN MALIGNANT BRAIN TUMORS 1 PROTEIN"/>
    <property type="match status" value="1"/>
</dbReference>
<feature type="disulfide bond" evidence="5">
    <location>
        <begin position="170"/>
        <end position="231"/>
    </location>
</feature>
<feature type="domain" description="SRCR" evidence="6">
    <location>
        <begin position="236"/>
        <end position="336"/>
    </location>
</feature>
<reference evidence="7" key="3">
    <citation type="submission" date="2025-09" db="UniProtKB">
        <authorList>
            <consortium name="Ensembl"/>
        </authorList>
    </citation>
    <scope>IDENTIFICATION</scope>
</reference>
<evidence type="ECO:0000313" key="7">
    <source>
        <dbReference type="Ensembl" id="ENSVURP00010024333.1"/>
    </source>
</evidence>
<feature type="domain" description="SRCR" evidence="6">
    <location>
        <begin position="132"/>
        <end position="232"/>
    </location>
</feature>
<feature type="disulfide bond" evidence="5">
    <location>
        <begin position="157"/>
        <end position="221"/>
    </location>
</feature>
<feature type="disulfide bond" evidence="5">
    <location>
        <begin position="66"/>
        <end position="127"/>
    </location>
</feature>
<dbReference type="GO" id="GO:0045217">
    <property type="term" value="P:cell-cell junction maintenance"/>
    <property type="evidence" value="ECO:0007669"/>
    <property type="project" value="TreeGrafter"/>
</dbReference>
<dbReference type="Gene3D" id="3.10.250.10">
    <property type="entry name" value="SRCR-like domain"/>
    <property type="match status" value="3"/>
</dbReference>
<dbReference type="InterPro" id="IPR036772">
    <property type="entry name" value="SRCR-like_dom_sf"/>
</dbReference>
<evidence type="ECO:0000256" key="3">
    <source>
        <dbReference type="ARBA" id="ARBA00023157"/>
    </source>
</evidence>
<evidence type="ECO:0000256" key="2">
    <source>
        <dbReference type="ARBA" id="ARBA00022737"/>
    </source>
</evidence>
<evidence type="ECO:0000313" key="8">
    <source>
        <dbReference type="Proteomes" id="UP000314987"/>
    </source>
</evidence>
<dbReference type="SMART" id="SM00202">
    <property type="entry name" value="SR"/>
    <property type="match status" value="3"/>
</dbReference>